<dbReference type="PROSITE" id="PS51257">
    <property type="entry name" value="PROKAR_LIPOPROTEIN"/>
    <property type="match status" value="1"/>
</dbReference>
<dbReference type="EMBL" id="SJSM01000001">
    <property type="protein sequence ID" value="TCC99202.1"/>
    <property type="molecule type" value="Genomic_DNA"/>
</dbReference>
<keyword evidence="2" id="KW-1185">Reference proteome</keyword>
<dbReference type="RefSeq" id="WP_131606173.1">
    <property type="nucleotide sequence ID" value="NZ_SJSM01000001.1"/>
</dbReference>
<sequence>MKSRLKSFSCAIFALAVLFGCKKTMDLPHQSDSKIIAYKVPVSDGSISGIIDETDKTITIYLPFYYNLDVIDPEIKLASGAKLSGEVLPVDVLDDKTTYTVTGADKSTVTYKLVIKMQQISPLKVNEVSTESKPVVWGIGYYMINFSGNFNTLDPTKIRIFLVGADNTETEMSYVTGYGPAAVTVLMGATEKVYSIGYVGVPQTLNPGLYKVRVKIQSLTTDLKYPVKLEYTLPQVDYVSIIAKQGDTFTIKSSGPVFKDLKLITIKVAGQDVSLPVLDYTRTLATVKIPETVPVGTYYPSILFEGFPIINAFWPITVNAK</sequence>
<evidence type="ECO:0000313" key="1">
    <source>
        <dbReference type="EMBL" id="TCC99202.1"/>
    </source>
</evidence>
<organism evidence="1 2">
    <name type="scientific">Pedobacter hiemivivus</name>
    <dbReference type="NCBI Taxonomy" id="2530454"/>
    <lineage>
        <taxon>Bacteria</taxon>
        <taxon>Pseudomonadati</taxon>
        <taxon>Bacteroidota</taxon>
        <taxon>Sphingobacteriia</taxon>
        <taxon>Sphingobacteriales</taxon>
        <taxon>Sphingobacteriaceae</taxon>
        <taxon>Pedobacter</taxon>
    </lineage>
</organism>
<evidence type="ECO:0008006" key="3">
    <source>
        <dbReference type="Google" id="ProtNLM"/>
    </source>
</evidence>
<proteinExistence type="predicted"/>
<comment type="caution">
    <text evidence="1">The sequence shown here is derived from an EMBL/GenBank/DDBJ whole genome shotgun (WGS) entry which is preliminary data.</text>
</comment>
<reference evidence="1 2" key="1">
    <citation type="submission" date="2019-02" db="EMBL/GenBank/DDBJ databases">
        <title>Pedobacter sp. RP-3-8 sp. nov., isolated from Arctic soil.</title>
        <authorList>
            <person name="Dahal R.H."/>
        </authorList>
    </citation>
    <scope>NUCLEOTIDE SEQUENCE [LARGE SCALE GENOMIC DNA]</scope>
    <source>
        <strain evidence="1 2">RP-3-8</strain>
    </source>
</reference>
<gene>
    <name evidence="1" type="ORF">EZ444_00540</name>
</gene>
<dbReference type="OrthoDB" id="674886at2"/>
<name>A0A4R0NIL0_9SPHI</name>
<dbReference type="Proteomes" id="UP000291117">
    <property type="component" value="Unassembled WGS sequence"/>
</dbReference>
<dbReference type="AlphaFoldDB" id="A0A4R0NIL0"/>
<accession>A0A4R0NIL0</accession>
<dbReference type="Gene3D" id="2.60.40.2340">
    <property type="match status" value="1"/>
</dbReference>
<evidence type="ECO:0000313" key="2">
    <source>
        <dbReference type="Proteomes" id="UP000291117"/>
    </source>
</evidence>
<protein>
    <recommendedName>
        <fullName evidence="3">DUF5018 domain-containing protein</fullName>
    </recommendedName>
</protein>